<evidence type="ECO:0000313" key="2">
    <source>
        <dbReference type="Proteomes" id="UP001174909"/>
    </source>
</evidence>
<protein>
    <submittedName>
        <fullName evidence="1">GTP-binding protein 6</fullName>
    </submittedName>
</protein>
<evidence type="ECO:0000313" key="1">
    <source>
        <dbReference type="EMBL" id="CAI8057777.1"/>
    </source>
</evidence>
<comment type="caution">
    <text evidence="1">The sequence shown here is derived from an EMBL/GenBank/DDBJ whole genome shotgun (WGS) entry which is preliminary data.</text>
</comment>
<dbReference type="EMBL" id="CASHTH010004475">
    <property type="protein sequence ID" value="CAI8057777.1"/>
    <property type="molecule type" value="Genomic_DNA"/>
</dbReference>
<dbReference type="Proteomes" id="UP001174909">
    <property type="component" value="Unassembled WGS sequence"/>
</dbReference>
<organism evidence="1 2">
    <name type="scientific">Geodia barretti</name>
    <name type="common">Barrett's horny sponge</name>
    <dbReference type="NCBI Taxonomy" id="519541"/>
    <lineage>
        <taxon>Eukaryota</taxon>
        <taxon>Metazoa</taxon>
        <taxon>Porifera</taxon>
        <taxon>Demospongiae</taxon>
        <taxon>Heteroscleromorpha</taxon>
        <taxon>Tetractinellida</taxon>
        <taxon>Astrophorina</taxon>
        <taxon>Geodiidae</taxon>
        <taxon>Geodia</taxon>
    </lineage>
</organism>
<sequence>MKVLSRLDLSPGLVDGIIEAGNKADRLDNGADVDVGGVVPISALHGTGLDELLLRVEQAVITRTQREMWRVVLPVNGPELSWLHGEPGATVCDVSPIATAKPHPQDSETLPLTTQDDVIATDDDVMTEYLSVKVILTETANSKFQARFSSLCQNVLILHWTHIRSY</sequence>
<accession>A0AA35XN25</accession>
<name>A0AA35XN25_GEOBA</name>
<keyword evidence="2" id="KW-1185">Reference proteome</keyword>
<gene>
    <name evidence="1" type="ORF">GBAR_LOCUS31468</name>
</gene>
<proteinExistence type="predicted"/>
<dbReference type="AlphaFoldDB" id="A0AA35XN25"/>
<reference evidence="1" key="1">
    <citation type="submission" date="2023-03" db="EMBL/GenBank/DDBJ databases">
        <authorList>
            <person name="Steffen K."/>
            <person name="Cardenas P."/>
        </authorList>
    </citation>
    <scope>NUCLEOTIDE SEQUENCE</scope>
</reference>